<keyword evidence="1" id="KW-0808">Transferase</keyword>
<accession>A0ACC0U3Q9</accession>
<dbReference type="EMBL" id="JAGFNK010000190">
    <property type="protein sequence ID" value="KAI9460268.1"/>
    <property type="molecule type" value="Genomic_DNA"/>
</dbReference>
<protein>
    <submittedName>
        <fullName evidence="1">tRNA methyltransferase complex GCD14 subunit</fullName>
    </submittedName>
</protein>
<keyword evidence="2" id="KW-1185">Reference proteome</keyword>
<evidence type="ECO:0000313" key="1">
    <source>
        <dbReference type="EMBL" id="KAI9460268.1"/>
    </source>
</evidence>
<dbReference type="Proteomes" id="UP001207468">
    <property type="component" value="Unassembled WGS sequence"/>
</dbReference>
<sequence length="384" mass="42544">MWSTARHVAPGDLVIVWLTRDLVQSLVVTPGKAFNSRYGEYPHSDLVGIPYGSKVPSRTGRGFVHILRPTPELWTLALPHRTQILYLADIAFITSWLYIRPGAVVLEAGTGSGSFTHSIARTVGPTGHVYSYEFHEARAGKAAEEFARHGLSDIVTLAHRNVCKSGFTEADIADSVFLDLPAPWEAIGHSKAALRKDRLTRICCFSPCIEQVLRTVSALNDAGFTDITMYETLLRPHEVIQAPRLATVGTVAEKLKRQERNREDKRQRQIAASRARRDATEKRKREDQDVVDPDPDGHELELKKMKTTAQCDDEAYAPDVTMGTDEEVLEDQPSAVTVAADDTTLAMPLPESAPEIQVLSRHSKEVRGHTSFLTFACLLPAVRS</sequence>
<keyword evidence="1" id="KW-0489">Methyltransferase</keyword>
<comment type="caution">
    <text evidence="1">The sequence shown here is derived from an EMBL/GenBank/DDBJ whole genome shotgun (WGS) entry which is preliminary data.</text>
</comment>
<gene>
    <name evidence="1" type="ORF">F5148DRAFT_1217143</name>
</gene>
<organism evidence="1 2">
    <name type="scientific">Russula earlei</name>
    <dbReference type="NCBI Taxonomy" id="71964"/>
    <lineage>
        <taxon>Eukaryota</taxon>
        <taxon>Fungi</taxon>
        <taxon>Dikarya</taxon>
        <taxon>Basidiomycota</taxon>
        <taxon>Agaricomycotina</taxon>
        <taxon>Agaricomycetes</taxon>
        <taxon>Russulales</taxon>
        <taxon>Russulaceae</taxon>
        <taxon>Russula</taxon>
    </lineage>
</organism>
<reference evidence="1" key="1">
    <citation type="submission" date="2021-03" db="EMBL/GenBank/DDBJ databases">
        <title>Evolutionary priming and transition to the ectomycorrhizal habit in an iconic lineage of mushroom-forming fungi: is preadaptation a requirement?</title>
        <authorList>
            <consortium name="DOE Joint Genome Institute"/>
            <person name="Looney B.P."/>
            <person name="Miyauchi S."/>
            <person name="Morin E."/>
            <person name="Drula E."/>
            <person name="Courty P.E."/>
            <person name="Chicoki N."/>
            <person name="Fauchery L."/>
            <person name="Kohler A."/>
            <person name="Kuo A."/>
            <person name="LaButti K."/>
            <person name="Pangilinan J."/>
            <person name="Lipzen A."/>
            <person name="Riley R."/>
            <person name="Andreopoulos W."/>
            <person name="He G."/>
            <person name="Johnson J."/>
            <person name="Barry K.W."/>
            <person name="Grigoriev I.V."/>
            <person name="Nagy L."/>
            <person name="Hibbett D."/>
            <person name="Henrissat B."/>
            <person name="Matheny P.B."/>
            <person name="Labbe J."/>
            <person name="Martin A.F."/>
        </authorList>
    </citation>
    <scope>NUCLEOTIDE SEQUENCE</scope>
    <source>
        <strain evidence="1">BPL698</strain>
    </source>
</reference>
<evidence type="ECO:0000313" key="2">
    <source>
        <dbReference type="Proteomes" id="UP001207468"/>
    </source>
</evidence>
<proteinExistence type="predicted"/>
<name>A0ACC0U3Q9_9AGAM</name>